<dbReference type="EMBL" id="CP050467">
    <property type="protein sequence ID" value="UTZ25663.1"/>
    <property type="molecule type" value="Genomic_DNA"/>
</dbReference>
<organism evidence="2 3">
    <name type="scientific">Vibrio campbellii</name>
    <dbReference type="NCBI Taxonomy" id="680"/>
    <lineage>
        <taxon>Bacteria</taxon>
        <taxon>Pseudomonadati</taxon>
        <taxon>Pseudomonadota</taxon>
        <taxon>Gammaproteobacteria</taxon>
        <taxon>Vibrionales</taxon>
        <taxon>Vibrionaceae</taxon>
        <taxon>Vibrio</taxon>
    </lineage>
</organism>
<feature type="signal peptide" evidence="1">
    <location>
        <begin position="1"/>
        <end position="23"/>
    </location>
</feature>
<gene>
    <name evidence="2" type="ORF">HB761_02205</name>
</gene>
<dbReference type="AlphaFoldDB" id="A0AAE9MWZ1"/>
<evidence type="ECO:0000256" key="1">
    <source>
        <dbReference type="SAM" id="SignalP"/>
    </source>
</evidence>
<evidence type="ECO:0000313" key="3">
    <source>
        <dbReference type="Proteomes" id="UP001058687"/>
    </source>
</evidence>
<keyword evidence="1" id="KW-0732">Signal</keyword>
<sequence length="372" mass="42142">MGNLKQKALITLPLTLLSASTFAAINSSYEVSSITLSADHNESLGAPMPFYANGKMQSKLNVTVAFADRYGQPVTVSNDEVKNSISFYLKSNDVQLGRDKDCRYGRDCWGYTYNENDYAHQISGMYRGAESLPNSRVLSTASNKLTAWVYGNEIAQYRQVCAQIEFEGGNVYDSCTYPYDESALYQGLQPIEYSASKFEDIGTGERVWQDDGDGFYFEKAEIRNFYITPTDTSITMTKVAVDNWEESSNDKVFLRDEWLGCYGDCPNGFRSVKGYIFEPGRERTVSDEYVWNSAAGQSRTATWRVNQKLRSVTLSQLLFSGNTSINDSQKEYRFTAYDQYGNKARLKLTYPQSQFSGGGQKWDYTKWNLVNQ</sequence>
<accession>A0AAE9MWZ1</accession>
<protein>
    <recommendedName>
        <fullName evidence="4">Hemolysin</fullName>
    </recommendedName>
</protein>
<proteinExistence type="predicted"/>
<feature type="chain" id="PRO_5042167888" description="Hemolysin" evidence="1">
    <location>
        <begin position="24"/>
        <end position="372"/>
    </location>
</feature>
<dbReference type="RefSeq" id="WP_255937319.1">
    <property type="nucleotide sequence ID" value="NZ_CP050467.1"/>
</dbReference>
<evidence type="ECO:0008006" key="4">
    <source>
        <dbReference type="Google" id="ProtNLM"/>
    </source>
</evidence>
<dbReference type="Proteomes" id="UP001058687">
    <property type="component" value="Chromosome 1"/>
</dbReference>
<evidence type="ECO:0000313" key="2">
    <source>
        <dbReference type="EMBL" id="UTZ25663.1"/>
    </source>
</evidence>
<name>A0AAE9MWZ1_9VIBR</name>
<reference evidence="2" key="1">
    <citation type="submission" date="2020-03" db="EMBL/GenBank/DDBJ databases">
        <title>Five strains of Vibrio campbellii isolated from Mariana Trench.</title>
        <authorList>
            <person name="Liang J."/>
            <person name="Zhang X.-H."/>
        </authorList>
    </citation>
    <scope>NUCLEOTIDE SEQUENCE</scope>
    <source>
        <strain evidence="2">LJC014</strain>
    </source>
</reference>